<comment type="similarity">
    <text evidence="1">Belongs to the cytochrome P450 family.</text>
</comment>
<dbReference type="PANTHER" id="PTHR46696">
    <property type="entry name" value="P450, PUTATIVE (EUROFUNG)-RELATED"/>
    <property type="match status" value="1"/>
</dbReference>
<dbReference type="EMBL" id="JAYMRP010000098">
    <property type="protein sequence ID" value="MFB8778067.1"/>
    <property type="molecule type" value="Genomic_DNA"/>
</dbReference>
<evidence type="ECO:0000256" key="1">
    <source>
        <dbReference type="ARBA" id="ARBA00010617"/>
    </source>
</evidence>
<dbReference type="SUPFAM" id="SSF48264">
    <property type="entry name" value="Cytochrome P450"/>
    <property type="match status" value="1"/>
</dbReference>
<protein>
    <recommendedName>
        <fullName evidence="4">Cytochrome P450</fullName>
    </recommendedName>
</protein>
<gene>
    <name evidence="2" type="ORF">VSS16_36125</name>
</gene>
<organism evidence="2 3">
    <name type="scientific">Streptomyces broussonetiae</name>
    <dbReference type="NCBI Taxonomy" id="2686304"/>
    <lineage>
        <taxon>Bacteria</taxon>
        <taxon>Bacillati</taxon>
        <taxon>Actinomycetota</taxon>
        <taxon>Actinomycetes</taxon>
        <taxon>Kitasatosporales</taxon>
        <taxon>Streptomycetaceae</taxon>
        <taxon>Streptomyces</taxon>
    </lineage>
</organism>
<proteinExistence type="inferred from homology"/>
<name>A0ABV5EMI4_9ACTN</name>
<keyword evidence="3" id="KW-1185">Reference proteome</keyword>
<dbReference type="InterPro" id="IPR036396">
    <property type="entry name" value="Cyt_P450_sf"/>
</dbReference>
<accession>A0ABV5EMI4</accession>
<evidence type="ECO:0008006" key="4">
    <source>
        <dbReference type="Google" id="ProtNLM"/>
    </source>
</evidence>
<comment type="caution">
    <text evidence="2">The sequence shown here is derived from an EMBL/GenBank/DDBJ whole genome shotgun (WGS) entry which is preliminary data.</text>
</comment>
<dbReference type="PANTHER" id="PTHR46696:SF6">
    <property type="entry name" value="P450, PUTATIVE (EUROFUNG)-RELATED"/>
    <property type="match status" value="1"/>
</dbReference>
<dbReference type="RefSeq" id="WP_376736492.1">
    <property type="nucleotide sequence ID" value="NZ_JAYMRP010000098.1"/>
</dbReference>
<sequence length="128" mass="14616">MTNGAGNTGVPTPESDGIRFSLSHAEMFPDLHPYYARLRRDNPVHASHMYGGSWVFFAYEDVEALLTDTRLTSNRARLPLKALEPERRAGFSDMVPTLERWVAFFDGHAHMRRQRHMNHVFPCSTPTS</sequence>
<evidence type="ECO:0000313" key="2">
    <source>
        <dbReference type="EMBL" id="MFB8778067.1"/>
    </source>
</evidence>
<dbReference type="Gene3D" id="1.10.630.10">
    <property type="entry name" value="Cytochrome P450"/>
    <property type="match status" value="1"/>
</dbReference>
<dbReference type="Proteomes" id="UP001585080">
    <property type="component" value="Unassembled WGS sequence"/>
</dbReference>
<reference evidence="2 3" key="1">
    <citation type="submission" date="2024-01" db="EMBL/GenBank/DDBJ databases">
        <title>Genome mining of biosynthetic gene clusters to explore secondary metabolites of Streptomyces sp.</title>
        <authorList>
            <person name="Baig A."/>
            <person name="Ajitkumar Shintre N."/>
            <person name="Kumar H."/>
            <person name="Anbarasu A."/>
            <person name="Ramaiah S."/>
        </authorList>
    </citation>
    <scope>NUCLEOTIDE SEQUENCE [LARGE SCALE GENOMIC DNA]</scope>
    <source>
        <strain evidence="2 3">A57</strain>
    </source>
</reference>
<evidence type="ECO:0000313" key="3">
    <source>
        <dbReference type="Proteomes" id="UP001585080"/>
    </source>
</evidence>